<dbReference type="AlphaFoldDB" id="A0A0S4IM01"/>
<evidence type="ECO:0000313" key="3">
    <source>
        <dbReference type="EMBL" id="CUF34979.1"/>
    </source>
</evidence>
<dbReference type="GO" id="GO:0005829">
    <property type="term" value="C:cytosol"/>
    <property type="evidence" value="ECO:0007669"/>
    <property type="project" value="TreeGrafter"/>
</dbReference>
<dbReference type="InterPro" id="IPR050503">
    <property type="entry name" value="cAMP-dep_PK_reg_su-like"/>
</dbReference>
<gene>
    <name evidence="3" type="ORF">BSAL_61645</name>
</gene>
<keyword evidence="4" id="KW-1185">Reference proteome</keyword>
<dbReference type="Gene3D" id="2.60.120.10">
    <property type="entry name" value="Jelly Rolls"/>
    <property type="match status" value="2"/>
</dbReference>
<feature type="region of interest" description="Disordered" evidence="1">
    <location>
        <begin position="49"/>
        <end position="86"/>
    </location>
</feature>
<dbReference type="GO" id="GO:0005952">
    <property type="term" value="C:cAMP-dependent protein kinase complex"/>
    <property type="evidence" value="ECO:0007669"/>
    <property type="project" value="InterPro"/>
</dbReference>
<feature type="region of interest" description="Disordered" evidence="1">
    <location>
        <begin position="1184"/>
        <end position="1220"/>
    </location>
</feature>
<dbReference type="PROSITE" id="PS50042">
    <property type="entry name" value="CNMP_BINDING_3"/>
    <property type="match status" value="2"/>
</dbReference>
<feature type="domain" description="Cyclic nucleotide-binding" evidence="2">
    <location>
        <begin position="378"/>
        <end position="476"/>
    </location>
</feature>
<dbReference type="CDD" id="cd00038">
    <property type="entry name" value="CAP_ED"/>
    <property type="match status" value="2"/>
</dbReference>
<dbReference type="InterPro" id="IPR014710">
    <property type="entry name" value="RmlC-like_jellyroll"/>
</dbReference>
<name>A0A0S4IM01_BODSA</name>
<feature type="region of interest" description="Disordered" evidence="1">
    <location>
        <begin position="204"/>
        <end position="226"/>
    </location>
</feature>
<evidence type="ECO:0000259" key="2">
    <source>
        <dbReference type="PROSITE" id="PS50042"/>
    </source>
</evidence>
<dbReference type="Proteomes" id="UP000051952">
    <property type="component" value="Unassembled WGS sequence"/>
</dbReference>
<dbReference type="PANTHER" id="PTHR11635">
    <property type="entry name" value="CAMP-DEPENDENT PROTEIN KINASE REGULATORY CHAIN"/>
    <property type="match status" value="1"/>
</dbReference>
<sequence>MATTIALLDGVDDALATSATSRSERRKSQTTFGAVGEGSVTAASMSVLSNTNNDGEEEDSFVMFDSPAGMSPRNGGNGTDAGNTKPMKRATYSLMLVAAKGVTQLFAPVLQHPPPNAQRRRSSVSMSMVSSLSSRPVLDSYLYTVNLAKCHPAFQHLFENTLTPKAPPAGGAIKLPKAMGGQSGGGASSKLDWSVRGGGGGALDGSFLSGSSEGEKTPSVLSPRSGGAPATFMATGNYFDPNETEDPFERDVFSQETRRIYHACKAADEKLDSLLSPFRQSLLRQQTELQQTPDRKLFGSNVKFVLAAKMWEVLFSVVRFAQRAQAQYAEELFTQRVVRQMAPLCAIKLRQRLKRTRIAVALPTIARPTIEVFKADRTFSHFPEEQLEGLRSRMTLLCFFRHEALLYRGAQDDQCYLIERGMAETRDGLTALQVFRRNHVVGALGMMVGEPRIHSVVASTEVLAWVIKKQDFEETLNHADAKTKNALIIVNEQRQRNIRDVYHEQLLPSSLRQYLLFTGVRDTVLETAVAESQPRVFRRGDVIFKGGDPATSALCVIRGRVRLSVVAQKPLSNTKTLQQHVAEAVCMQQSRRKTNAPTAASSQGKSTQGNHLFIMREERPLSSLSLPSPSRNGHSRGGARYPGRDNTSGDNASSQLLDATDADVGRRGHSPHSLAASPSPGAGSEGPSEFHSNGMACDIACPVLISLPHAVEQSNHLTDIAMEKRLRMLHAMRENGDASVALLPGAGAGGVDDDDDHDDGNNVTHMFTVTVLSETIDCLLLSGDKLRALLRTDRETTNAFSYNLTCLALPFIKPLPRSQLLKTLFPPAFAFGFLPKLPLHTLTQTPIVFAPNDIITTDDVEQGDGACVVIVYKGELQRSDAAKLCAPSTPYMWPEISFGCTQGAKAMTRALTSIEGVLIRRSELMHLVQTSLRGNDRTVLLESLKAHFALRVGRRIPGVTSAMHGGGDMIPAAAAGGGAATTTHESHAGDRRIRAALFGASDEELKREASMNLLGPRGKSTRINPLIRAELNAIHLPKYPDRTCTIQDAMDKKQRNMNLRDSAGISQCAVITGEMNLGQQQQDLFFSPPQSPKSKVSLHAWVTQAKSAVSEHIHETGCLDPQYSSPLLLLDREPLESLHSAVTSASRAPAMIAATLVKPLQHAFFIETGATTSAINSSPVSARGVVQRHPAPPPPYAPGAASYSGAMSARSPHNNGILKSLLPPSALQRRQAEILRSLQPPRQVSQKHNVAAEGTEQPVFEPTCASTRRARDEHRRRDRL</sequence>
<dbReference type="InterPro" id="IPR000595">
    <property type="entry name" value="cNMP-bd_dom"/>
</dbReference>
<organism evidence="3 4">
    <name type="scientific">Bodo saltans</name>
    <name type="common">Flagellated protozoan</name>
    <dbReference type="NCBI Taxonomy" id="75058"/>
    <lineage>
        <taxon>Eukaryota</taxon>
        <taxon>Discoba</taxon>
        <taxon>Euglenozoa</taxon>
        <taxon>Kinetoplastea</taxon>
        <taxon>Metakinetoplastina</taxon>
        <taxon>Eubodonida</taxon>
        <taxon>Bodonidae</taxon>
        <taxon>Bodo</taxon>
    </lineage>
</organism>
<dbReference type="EMBL" id="CYKH01000305">
    <property type="protein sequence ID" value="CUF34979.1"/>
    <property type="molecule type" value="Genomic_DNA"/>
</dbReference>
<feature type="compositionally biased region" description="Basic and acidic residues" evidence="1">
    <location>
        <begin position="1269"/>
        <end position="1280"/>
    </location>
</feature>
<proteinExistence type="predicted"/>
<feature type="domain" description="Cyclic nucleotide-binding" evidence="2">
    <location>
        <begin position="516"/>
        <end position="563"/>
    </location>
</feature>
<dbReference type="VEuPathDB" id="TriTrypDB:BSAL_61645"/>
<evidence type="ECO:0000313" key="4">
    <source>
        <dbReference type="Proteomes" id="UP000051952"/>
    </source>
</evidence>
<feature type="compositionally biased region" description="Low complexity" evidence="1">
    <location>
        <begin position="621"/>
        <end position="630"/>
    </location>
</feature>
<feature type="compositionally biased region" description="Polar residues" evidence="1">
    <location>
        <begin position="595"/>
        <end position="610"/>
    </location>
</feature>
<evidence type="ECO:0000256" key="1">
    <source>
        <dbReference type="SAM" id="MobiDB-lite"/>
    </source>
</evidence>
<feature type="region of interest" description="Disordered" evidence="1">
    <location>
        <begin position="588"/>
        <end position="690"/>
    </location>
</feature>
<feature type="compositionally biased region" description="Low complexity" evidence="1">
    <location>
        <begin position="671"/>
        <end position="689"/>
    </location>
</feature>
<dbReference type="SUPFAM" id="SSF51206">
    <property type="entry name" value="cAMP-binding domain-like"/>
    <property type="match status" value="2"/>
</dbReference>
<dbReference type="InterPro" id="IPR018490">
    <property type="entry name" value="cNMP-bd_dom_sf"/>
</dbReference>
<feature type="region of interest" description="Disordered" evidence="1">
    <location>
        <begin position="1237"/>
        <end position="1280"/>
    </location>
</feature>
<dbReference type="PANTHER" id="PTHR11635:SF152">
    <property type="entry name" value="CAMP-DEPENDENT PROTEIN KINASE TYPE I REGULATORY SUBUNIT-RELATED"/>
    <property type="match status" value="1"/>
</dbReference>
<dbReference type="Pfam" id="PF00027">
    <property type="entry name" value="cNMP_binding"/>
    <property type="match status" value="1"/>
</dbReference>
<protein>
    <submittedName>
        <fullName evidence="3">Cyclic nucleotide-binding protein, putative</fullName>
    </submittedName>
</protein>
<feature type="compositionally biased region" description="Polar residues" evidence="1">
    <location>
        <begin position="645"/>
        <end position="657"/>
    </location>
</feature>
<accession>A0A0S4IM01</accession>
<reference evidence="4" key="1">
    <citation type="submission" date="2015-09" db="EMBL/GenBank/DDBJ databases">
        <authorList>
            <consortium name="Pathogen Informatics"/>
        </authorList>
    </citation>
    <scope>NUCLEOTIDE SEQUENCE [LARGE SCALE GENOMIC DNA]</scope>
    <source>
        <strain evidence="4">Lake Konstanz</strain>
    </source>
</reference>